<organism evidence="6 8">
    <name type="scientific">Treponema socranskii subsp. socranskii VPI DR56BR1116 = ATCC 35536</name>
    <dbReference type="NCBI Taxonomy" id="1125725"/>
    <lineage>
        <taxon>Bacteria</taxon>
        <taxon>Pseudomonadati</taxon>
        <taxon>Spirochaetota</taxon>
        <taxon>Spirochaetia</taxon>
        <taxon>Spirochaetales</taxon>
        <taxon>Treponemataceae</taxon>
        <taxon>Treponema</taxon>
    </lineage>
</organism>
<dbReference type="eggNOG" id="COG1234">
    <property type="taxonomic scope" value="Bacteria"/>
</dbReference>
<sequence>MKIKKLEQTIEFTSDGSLRFFFIGTGSAFAKKYFQNNVLIIKGKDHVLVDCGAVCPYAMYTYHSSIASVRNLLITHSHADHIGGLEEVALVGRYTTKIRPKMVITDQYKKILWNQSLKGGCAYGEYTDGAFMTFEDYFDQITPRQIARQPRPLYEANVGSINIKLYRTHHIPDKTGSWRTSFYSVGVLIDDRILFPGDTQFDRELLDWMCGSYDIEYIFHDCQFFPGGVHAYYEDLKTLPADMKKKMLLCHYGDNVDQYDAKKDGFAGFTKRGVYYDFGT</sequence>
<evidence type="ECO:0000256" key="4">
    <source>
        <dbReference type="ARBA" id="ARBA00022833"/>
    </source>
</evidence>
<feature type="domain" description="Metallo-beta-lactamase" evidence="5">
    <location>
        <begin position="35"/>
        <end position="251"/>
    </location>
</feature>
<dbReference type="Proteomes" id="UP000016412">
    <property type="component" value="Unassembled WGS sequence"/>
</dbReference>
<evidence type="ECO:0000256" key="1">
    <source>
        <dbReference type="ARBA" id="ARBA00001947"/>
    </source>
</evidence>
<keyword evidence="3" id="KW-0378">Hydrolase</keyword>
<dbReference type="GO" id="GO:0008800">
    <property type="term" value="F:beta-lactamase activity"/>
    <property type="evidence" value="ECO:0007669"/>
    <property type="project" value="InterPro"/>
</dbReference>
<dbReference type="Pfam" id="PF23023">
    <property type="entry name" value="Anti-Pycsar_Apyc1"/>
    <property type="match status" value="1"/>
</dbReference>
<dbReference type="GO" id="GO:0017001">
    <property type="term" value="P:antibiotic catabolic process"/>
    <property type="evidence" value="ECO:0007669"/>
    <property type="project" value="InterPro"/>
</dbReference>
<proteinExistence type="predicted"/>
<dbReference type="PATRIC" id="fig|1125725.3.peg.1474"/>
<dbReference type="EMBL" id="AUZJ01000039">
    <property type="protein sequence ID" value="ERF60577.1"/>
    <property type="molecule type" value="Genomic_DNA"/>
</dbReference>
<evidence type="ECO:0000313" key="7">
    <source>
        <dbReference type="EMBL" id="ERK03197.1"/>
    </source>
</evidence>
<keyword evidence="4" id="KW-0862">Zinc</keyword>
<evidence type="ECO:0000313" key="9">
    <source>
        <dbReference type="Proteomes" id="UP000016646"/>
    </source>
</evidence>
<dbReference type="STRING" id="1125725.HMPREF1325_1039"/>
<dbReference type="PROSITE" id="PS00743">
    <property type="entry name" value="BETA_LACTAMASE_B_1"/>
    <property type="match status" value="1"/>
</dbReference>
<protein>
    <submittedName>
        <fullName evidence="6">Metallo-beta-lactamase domain protein</fullName>
    </submittedName>
</protein>
<keyword evidence="2" id="KW-0479">Metal-binding</keyword>
<dbReference type="InterPro" id="IPR001279">
    <property type="entry name" value="Metallo-B-lactamas"/>
</dbReference>
<dbReference type="InterPro" id="IPR036866">
    <property type="entry name" value="RibonucZ/Hydroxyglut_hydro"/>
</dbReference>
<dbReference type="GO" id="GO:0008270">
    <property type="term" value="F:zinc ion binding"/>
    <property type="evidence" value="ECO:0007669"/>
    <property type="project" value="InterPro"/>
</dbReference>
<keyword evidence="9" id="KW-1185">Reference proteome</keyword>
<dbReference type="OrthoDB" id="9803916at2"/>
<accession>U1F939</accession>
<reference evidence="8 9" key="1">
    <citation type="submission" date="2013-08" db="EMBL/GenBank/DDBJ databases">
        <authorList>
            <person name="Durkin A.S."/>
            <person name="Haft D.R."/>
            <person name="McCorrison J."/>
            <person name="Torralba M."/>
            <person name="Gillis M."/>
            <person name="Haft D.H."/>
            <person name="Methe B."/>
            <person name="Sutton G."/>
            <person name="Nelson K.E."/>
        </authorList>
    </citation>
    <scope>NUCLEOTIDE SEQUENCE [LARGE SCALE GENOMIC DNA]</scope>
    <source>
        <strain evidence="7 9">ATCC 35536</strain>
        <strain evidence="6 8">VPI DR56BR1116</strain>
    </source>
</reference>
<evidence type="ECO:0000256" key="2">
    <source>
        <dbReference type="ARBA" id="ARBA00022723"/>
    </source>
</evidence>
<evidence type="ECO:0000256" key="3">
    <source>
        <dbReference type="ARBA" id="ARBA00022801"/>
    </source>
</evidence>
<dbReference type="SMART" id="SM00849">
    <property type="entry name" value="Lactamase_B"/>
    <property type="match status" value="1"/>
</dbReference>
<gene>
    <name evidence="7" type="ORF">HMPREF0860_2256</name>
    <name evidence="6" type="ORF">HMPREF1325_1039</name>
</gene>
<dbReference type="Proteomes" id="UP000016646">
    <property type="component" value="Unassembled WGS sequence"/>
</dbReference>
<dbReference type="InterPro" id="IPR001018">
    <property type="entry name" value="Beta-lactamase_class-B_CS"/>
</dbReference>
<comment type="caution">
    <text evidence="6">The sequence shown here is derived from an EMBL/GenBank/DDBJ whole genome shotgun (WGS) entry which is preliminary data.</text>
</comment>
<name>U1F939_TRESO</name>
<dbReference type="Gene3D" id="3.60.15.10">
    <property type="entry name" value="Ribonuclease Z/Hydroxyacylglutathione hydrolase-like"/>
    <property type="match status" value="1"/>
</dbReference>
<dbReference type="AlphaFoldDB" id="U1F939"/>
<dbReference type="SUPFAM" id="SSF56281">
    <property type="entry name" value="Metallo-hydrolase/oxidoreductase"/>
    <property type="match status" value="1"/>
</dbReference>
<evidence type="ECO:0000259" key="5">
    <source>
        <dbReference type="SMART" id="SM00849"/>
    </source>
</evidence>
<evidence type="ECO:0000313" key="8">
    <source>
        <dbReference type="Proteomes" id="UP000016412"/>
    </source>
</evidence>
<evidence type="ECO:0000313" key="6">
    <source>
        <dbReference type="EMBL" id="ERF60577.1"/>
    </source>
</evidence>
<dbReference type="EMBL" id="AVQI01000042">
    <property type="protein sequence ID" value="ERK03197.1"/>
    <property type="molecule type" value="Genomic_DNA"/>
</dbReference>
<comment type="cofactor">
    <cofactor evidence="1">
        <name>Zn(2+)</name>
        <dbReference type="ChEBI" id="CHEBI:29105"/>
    </cofactor>
</comment>